<gene>
    <name evidence="5" type="ORF">BFV95_1663</name>
</gene>
<dbReference type="PANTHER" id="PTHR48081">
    <property type="entry name" value="AB HYDROLASE SUPERFAMILY PROTEIN C4A8.06C"/>
    <property type="match status" value="1"/>
</dbReference>
<feature type="compositionally biased region" description="Low complexity" evidence="2">
    <location>
        <begin position="102"/>
        <end position="113"/>
    </location>
</feature>
<feature type="compositionally biased region" description="Basic and acidic residues" evidence="2">
    <location>
        <begin position="86"/>
        <end position="101"/>
    </location>
</feature>
<dbReference type="RefSeq" id="WP_069944245.1">
    <property type="nucleotide sequence ID" value="NZ_MIPW01000006.1"/>
</dbReference>
<dbReference type="InterPro" id="IPR049492">
    <property type="entry name" value="BD-FAE-like_dom"/>
</dbReference>
<dbReference type="InterPro" id="IPR029058">
    <property type="entry name" value="AB_hydrolase_fold"/>
</dbReference>
<feature type="compositionally biased region" description="Basic and acidic residues" evidence="2">
    <location>
        <begin position="48"/>
        <end position="61"/>
    </location>
</feature>
<keyword evidence="1 5" id="KW-0378">Hydrolase</keyword>
<dbReference type="PANTHER" id="PTHR48081:SF33">
    <property type="entry name" value="KYNURENINE FORMAMIDASE"/>
    <property type="match status" value="1"/>
</dbReference>
<evidence type="ECO:0000256" key="3">
    <source>
        <dbReference type="SAM" id="SignalP"/>
    </source>
</evidence>
<evidence type="ECO:0000256" key="1">
    <source>
        <dbReference type="ARBA" id="ARBA00022801"/>
    </source>
</evidence>
<dbReference type="InterPro" id="IPR050300">
    <property type="entry name" value="GDXG_lipolytic_enzyme"/>
</dbReference>
<accession>A0A1E7DES6</accession>
<sequence>MKTVTNVINSITLAVALSTLTLVAKVQADSSFSVNSTYADTHGNNGTHYEESRSLSSNEDTHDDLTLSALHETQSIVDVSDGAVSEDTHTNKEKKTSDDTHANSAHANSESSAIYPKKTSQVPYSALGVLPTSEADEQFSYGDDPLQTIYTWHGRLSANEMYADKALIFIHGGCWLNAYGYEHAKGMYHALAELGMGVYVTEYRRVGDEGGGWPGSLDDVTQAISTALKRIENEGRYTNIYIAGHSAGGHLALLAAQRLSSSSLNLSRANIKRIIGLAAITDIQSYAMGHNSCQSATAKFMNGTPEDVPTAYQRATPRPTHGSLPITLLQGDADSIVPARHAVLSGTNQKIIKNGGHFDWLHPESTSFDALLEVISEHDE</sequence>
<dbReference type="Proteomes" id="UP000095392">
    <property type="component" value="Unassembled WGS sequence"/>
</dbReference>
<feature type="domain" description="BD-FAE-like" evidence="4">
    <location>
        <begin position="164"/>
        <end position="343"/>
    </location>
</feature>
<feature type="signal peptide" evidence="3">
    <location>
        <begin position="1"/>
        <end position="24"/>
    </location>
</feature>
<keyword evidence="6" id="KW-1185">Reference proteome</keyword>
<name>A0A1E7DES6_ALTMA</name>
<protein>
    <submittedName>
        <fullName evidence="5">Alpha/beta hydrolase family protein</fullName>
    </submittedName>
</protein>
<comment type="caution">
    <text evidence="5">The sequence shown here is derived from an EMBL/GenBank/DDBJ whole genome shotgun (WGS) entry which is preliminary data.</text>
</comment>
<reference evidence="5 6" key="1">
    <citation type="submission" date="2016-09" db="EMBL/GenBank/DDBJ databases">
        <title>Draft Genome Sequence of four Alteromonas macleodii strains isolated from copper coupons and grown long-term at elevated copper levels.</title>
        <authorList>
            <person name="Cusick K."/>
            <person name="Dale J."/>
            <person name="Little B."/>
            <person name="Biffinger J."/>
        </authorList>
    </citation>
    <scope>NUCLEOTIDE SEQUENCE [LARGE SCALE GENOMIC DNA]</scope>
    <source>
        <strain evidence="5 6">KCP01</strain>
    </source>
</reference>
<dbReference type="GO" id="GO:0016787">
    <property type="term" value="F:hydrolase activity"/>
    <property type="evidence" value="ECO:0007669"/>
    <property type="project" value="UniProtKB-KW"/>
</dbReference>
<evidence type="ECO:0000313" key="6">
    <source>
        <dbReference type="Proteomes" id="UP000095392"/>
    </source>
</evidence>
<feature type="region of interest" description="Disordered" evidence="2">
    <location>
        <begin position="38"/>
        <end position="61"/>
    </location>
</feature>
<proteinExistence type="predicted"/>
<feature type="chain" id="PRO_5043144479" evidence="3">
    <location>
        <begin position="25"/>
        <end position="380"/>
    </location>
</feature>
<feature type="compositionally biased region" description="Polar residues" evidence="2">
    <location>
        <begin position="38"/>
        <end position="47"/>
    </location>
</feature>
<organism evidence="5 6">
    <name type="scientific">Alteromonas macleodii</name>
    <name type="common">Pseudoalteromonas macleodii</name>
    <dbReference type="NCBI Taxonomy" id="28108"/>
    <lineage>
        <taxon>Bacteria</taxon>
        <taxon>Pseudomonadati</taxon>
        <taxon>Pseudomonadota</taxon>
        <taxon>Gammaproteobacteria</taxon>
        <taxon>Alteromonadales</taxon>
        <taxon>Alteromonadaceae</taxon>
        <taxon>Alteromonas/Salinimonas group</taxon>
        <taxon>Alteromonas</taxon>
    </lineage>
</organism>
<dbReference type="EMBL" id="MIPY01000008">
    <property type="protein sequence ID" value="OES34085.1"/>
    <property type="molecule type" value="Genomic_DNA"/>
</dbReference>
<dbReference type="Pfam" id="PF20434">
    <property type="entry name" value="BD-FAE"/>
    <property type="match status" value="1"/>
</dbReference>
<evidence type="ECO:0000256" key="2">
    <source>
        <dbReference type="SAM" id="MobiDB-lite"/>
    </source>
</evidence>
<dbReference type="Gene3D" id="3.40.50.1820">
    <property type="entry name" value="alpha/beta hydrolase"/>
    <property type="match status" value="1"/>
</dbReference>
<evidence type="ECO:0000259" key="4">
    <source>
        <dbReference type="Pfam" id="PF20434"/>
    </source>
</evidence>
<keyword evidence="3" id="KW-0732">Signal</keyword>
<dbReference type="SUPFAM" id="SSF53474">
    <property type="entry name" value="alpha/beta-Hydrolases"/>
    <property type="match status" value="1"/>
</dbReference>
<evidence type="ECO:0000313" key="5">
    <source>
        <dbReference type="EMBL" id="OES34085.1"/>
    </source>
</evidence>
<dbReference type="AlphaFoldDB" id="A0A1E7DES6"/>
<feature type="region of interest" description="Disordered" evidence="2">
    <location>
        <begin position="78"/>
        <end position="115"/>
    </location>
</feature>